<evidence type="ECO:0000313" key="2">
    <source>
        <dbReference type="EMBL" id="SNV04254.1"/>
    </source>
</evidence>
<name>A0AAX2GZ86_9FLAO</name>
<dbReference type="AlphaFoldDB" id="A0AAX2GZ86"/>
<evidence type="ECO:0008006" key="5">
    <source>
        <dbReference type="Google" id="ProtNLM"/>
    </source>
</evidence>
<accession>A0AAX2GZ86</accession>
<protein>
    <recommendedName>
        <fullName evidence="5">DUF4286 domain-containing protein</fullName>
    </recommendedName>
</protein>
<evidence type="ECO:0000313" key="4">
    <source>
        <dbReference type="Proteomes" id="UP000215539"/>
    </source>
</evidence>
<reference evidence="2 4" key="2">
    <citation type="submission" date="2017-06" db="EMBL/GenBank/DDBJ databases">
        <authorList>
            <consortium name="Pathogen Informatics"/>
        </authorList>
    </citation>
    <scope>NUCLEOTIDE SEQUENCE [LARGE SCALE GENOMIC DNA]</scope>
    <source>
        <strain evidence="2 4">NCTC12947</strain>
    </source>
</reference>
<dbReference type="Pfam" id="PF14114">
    <property type="entry name" value="DUF4286"/>
    <property type="match status" value="1"/>
</dbReference>
<dbReference type="EMBL" id="LT906449">
    <property type="protein sequence ID" value="SNV04254.1"/>
    <property type="molecule type" value="Genomic_DNA"/>
</dbReference>
<dbReference type="InterPro" id="IPR025563">
    <property type="entry name" value="DUF4286"/>
</dbReference>
<evidence type="ECO:0000313" key="1">
    <source>
        <dbReference type="EMBL" id="AMD85201.1"/>
    </source>
</evidence>
<dbReference type="Proteomes" id="UP000065822">
    <property type="component" value="Chromosome"/>
</dbReference>
<gene>
    <name evidence="1" type="ORF">AXF12_06570</name>
    <name evidence="2" type="ORF">SAMEA44541418_00394</name>
</gene>
<dbReference type="KEGG" id="chg:AXF12_06570"/>
<evidence type="ECO:0000313" key="3">
    <source>
        <dbReference type="Proteomes" id="UP000065822"/>
    </source>
</evidence>
<sequence>MYVYNLTAVVSREVLSEWQLWLKEVYQPAVAATASIEQLFVYKVLSTAGNTTTDTTYALHHQAATAADLMAFITEVLPPYLQLLAEKFGDKVLLFGTELKLVINE</sequence>
<proteinExistence type="predicted"/>
<keyword evidence="3" id="KW-1185">Reference proteome</keyword>
<dbReference type="EMBL" id="CP014227">
    <property type="protein sequence ID" value="AMD85201.1"/>
    <property type="molecule type" value="Genomic_DNA"/>
</dbReference>
<dbReference type="Proteomes" id="UP000215539">
    <property type="component" value="Chromosome 1"/>
</dbReference>
<organism evidence="2 4">
    <name type="scientific">Capnocytophaga haemolytica</name>
    <dbReference type="NCBI Taxonomy" id="45243"/>
    <lineage>
        <taxon>Bacteria</taxon>
        <taxon>Pseudomonadati</taxon>
        <taxon>Bacteroidota</taxon>
        <taxon>Flavobacteriia</taxon>
        <taxon>Flavobacteriales</taxon>
        <taxon>Flavobacteriaceae</taxon>
        <taxon>Capnocytophaga</taxon>
    </lineage>
</organism>
<reference evidence="1 3" key="1">
    <citation type="submission" date="2016-02" db="EMBL/GenBank/DDBJ databases">
        <authorList>
            <person name="Holder M.E."/>
            <person name="Ajami N.J."/>
            <person name="Petrosino J.F."/>
        </authorList>
    </citation>
    <scope>NUCLEOTIDE SEQUENCE [LARGE SCALE GENOMIC DNA]</scope>
    <source>
        <strain evidence="1 3">CCUG 32990</strain>
    </source>
</reference>